<dbReference type="Proteomes" id="UP000694845">
    <property type="component" value="Unplaced"/>
</dbReference>
<feature type="transmembrane region" description="Helical" evidence="2">
    <location>
        <begin position="149"/>
        <end position="170"/>
    </location>
</feature>
<organism evidence="3 4">
    <name type="scientific">Acanthaster planci</name>
    <name type="common">Crown-of-thorns starfish</name>
    <dbReference type="NCBI Taxonomy" id="133434"/>
    <lineage>
        <taxon>Eukaryota</taxon>
        <taxon>Metazoa</taxon>
        <taxon>Echinodermata</taxon>
        <taxon>Eleutherozoa</taxon>
        <taxon>Asterozoa</taxon>
        <taxon>Asteroidea</taxon>
        <taxon>Valvatacea</taxon>
        <taxon>Valvatida</taxon>
        <taxon>Acanthasteridae</taxon>
        <taxon>Acanthaster</taxon>
    </lineage>
</organism>
<sequence>MSEEPEQNQVTLEITDAENQNAENNDAPVPPANNNDEPSENTSSPSKCESQKPISPKKLPRIVKVGLFLLGLYPVAKCPKCCRSEGASEDGKNGQEEDFWSEYGCCKKMWAFSPVFVLAGVVILHVLDFFVIIVMFMDKEENAVFVLWYFTYLLHLTTTLTFCLSRWLYLSLCYDQHRNRLSVWSKKYLKMHAGYGPHRPILYFFLFMTLPIACILLKVVTFAFESGQTNCHNDAFSVLRFIGGVFGYFYYGVFCFVISFFRIAHRKKFYEIAKKISERGKGNIEDTKHDIKELSLGFLSFRDFVGAWMMISLSLGVFGLASMVPFTLYTLPTIRNPKNSLVQVMHLEIWTAFTWLDKILFILWPTVAVAGLDAGYSWRYFKEMILMKWHAKYDSSVENEEEKSQRSKTLEDILVHIQQLSDGWAWAASTLILSVVSVYVTIQLFPKQDVDPWISVECDSDTSSNYTVNRFIFSRFL</sequence>
<name>A0A8B7XKA3_ACAPL</name>
<feature type="transmembrane region" description="Helical" evidence="2">
    <location>
        <begin position="201"/>
        <end position="224"/>
    </location>
</feature>
<keyword evidence="3" id="KW-1185">Reference proteome</keyword>
<protein>
    <submittedName>
        <fullName evidence="4">Uncharacterized protein LOC110973793</fullName>
    </submittedName>
</protein>
<feature type="transmembrane region" description="Helical" evidence="2">
    <location>
        <begin position="305"/>
        <end position="331"/>
    </location>
</feature>
<proteinExistence type="predicted"/>
<dbReference type="RefSeq" id="XP_022080586.1">
    <property type="nucleotide sequence ID" value="XM_022224894.1"/>
</dbReference>
<feature type="transmembrane region" description="Helical" evidence="2">
    <location>
        <begin position="359"/>
        <end position="378"/>
    </location>
</feature>
<evidence type="ECO:0000256" key="1">
    <source>
        <dbReference type="SAM" id="MobiDB-lite"/>
    </source>
</evidence>
<gene>
    <name evidence="4" type="primary">LOC110973793</name>
</gene>
<feature type="compositionally biased region" description="Low complexity" evidence="1">
    <location>
        <begin position="17"/>
        <end position="36"/>
    </location>
</feature>
<keyword evidence="2" id="KW-0472">Membrane</keyword>
<evidence type="ECO:0000313" key="3">
    <source>
        <dbReference type="Proteomes" id="UP000694845"/>
    </source>
</evidence>
<feature type="transmembrane region" description="Helical" evidence="2">
    <location>
        <begin position="236"/>
        <end position="261"/>
    </location>
</feature>
<dbReference type="KEGG" id="aplc:110973793"/>
<evidence type="ECO:0000256" key="2">
    <source>
        <dbReference type="SAM" id="Phobius"/>
    </source>
</evidence>
<feature type="region of interest" description="Disordered" evidence="1">
    <location>
        <begin position="1"/>
        <end position="54"/>
    </location>
</feature>
<keyword evidence="2" id="KW-0812">Transmembrane</keyword>
<evidence type="ECO:0000313" key="4">
    <source>
        <dbReference type="RefSeq" id="XP_022080586.1"/>
    </source>
</evidence>
<feature type="transmembrane region" description="Helical" evidence="2">
    <location>
        <begin position="424"/>
        <end position="445"/>
    </location>
</feature>
<reference evidence="4" key="1">
    <citation type="submission" date="2025-08" db="UniProtKB">
        <authorList>
            <consortium name="RefSeq"/>
        </authorList>
    </citation>
    <scope>IDENTIFICATION</scope>
</reference>
<keyword evidence="2" id="KW-1133">Transmembrane helix</keyword>
<accession>A0A8B7XKA3</accession>
<dbReference type="AlphaFoldDB" id="A0A8B7XKA3"/>
<dbReference type="GeneID" id="110973793"/>
<feature type="transmembrane region" description="Helical" evidence="2">
    <location>
        <begin position="115"/>
        <end position="137"/>
    </location>
</feature>